<name>A0A927FX22_9HYPH</name>
<evidence type="ECO:0000259" key="1">
    <source>
        <dbReference type="PROSITE" id="PS51186"/>
    </source>
</evidence>
<dbReference type="PANTHER" id="PTHR43072">
    <property type="entry name" value="N-ACETYLTRANSFERASE"/>
    <property type="match status" value="1"/>
</dbReference>
<gene>
    <name evidence="2" type="ORF">IC608_13435</name>
</gene>
<proteinExistence type="predicted"/>
<dbReference type="Proteomes" id="UP000654108">
    <property type="component" value="Unassembled WGS sequence"/>
</dbReference>
<dbReference type="Pfam" id="PF00583">
    <property type="entry name" value="Acetyltransf_1"/>
    <property type="match status" value="1"/>
</dbReference>
<evidence type="ECO:0000313" key="2">
    <source>
        <dbReference type="EMBL" id="MBD8066473.1"/>
    </source>
</evidence>
<accession>A0A927FX22</accession>
<feature type="domain" description="N-acetyltransferase" evidence="1">
    <location>
        <begin position="3"/>
        <end position="165"/>
    </location>
</feature>
<dbReference type="Gene3D" id="3.40.630.30">
    <property type="match status" value="1"/>
</dbReference>
<keyword evidence="3" id="KW-1185">Reference proteome</keyword>
<comment type="caution">
    <text evidence="2">The sequence shown here is derived from an EMBL/GenBank/DDBJ whole genome shotgun (WGS) entry which is preliminary data.</text>
</comment>
<dbReference type="SUPFAM" id="SSF55729">
    <property type="entry name" value="Acyl-CoA N-acyltransferases (Nat)"/>
    <property type="match status" value="1"/>
</dbReference>
<dbReference type="CDD" id="cd04301">
    <property type="entry name" value="NAT_SF"/>
    <property type="match status" value="1"/>
</dbReference>
<reference evidence="2" key="1">
    <citation type="submission" date="2020-09" db="EMBL/GenBank/DDBJ databases">
        <title>Genome seq and assembly of Devosia sp.</title>
        <authorList>
            <person name="Chhetri G."/>
        </authorList>
    </citation>
    <scope>NUCLEOTIDE SEQUENCE</scope>
    <source>
        <strain evidence="2">PTR5</strain>
    </source>
</reference>
<dbReference type="InterPro" id="IPR000182">
    <property type="entry name" value="GNAT_dom"/>
</dbReference>
<dbReference type="GO" id="GO:0016747">
    <property type="term" value="F:acyltransferase activity, transferring groups other than amino-acyl groups"/>
    <property type="evidence" value="ECO:0007669"/>
    <property type="project" value="InterPro"/>
</dbReference>
<sequence>MSFVIRRLGSQDRDAYRAIRHKALSDHPEAFVSTAEAFARKSDAELVQTLDALTIFAAVLPDGSVGGINAFMRHDGAKERHRGWMIQVYVRPEHRGTGMAQALVEHLLEHARAEVLQVHLGVWSENLPAIRLYQRLGFKTYGTEPRYLFVNGRYIDEHLMVRFLDKAPGDQK</sequence>
<dbReference type="PANTHER" id="PTHR43072:SF60">
    <property type="entry name" value="L-2,4-DIAMINOBUTYRIC ACID ACETYLTRANSFERASE"/>
    <property type="match status" value="1"/>
</dbReference>
<organism evidence="2 3">
    <name type="scientific">Devosia oryzisoli</name>
    <dbReference type="NCBI Taxonomy" id="2774138"/>
    <lineage>
        <taxon>Bacteria</taxon>
        <taxon>Pseudomonadati</taxon>
        <taxon>Pseudomonadota</taxon>
        <taxon>Alphaproteobacteria</taxon>
        <taxon>Hyphomicrobiales</taxon>
        <taxon>Devosiaceae</taxon>
        <taxon>Devosia</taxon>
    </lineage>
</organism>
<dbReference type="EMBL" id="JACYFU010000003">
    <property type="protein sequence ID" value="MBD8066473.1"/>
    <property type="molecule type" value="Genomic_DNA"/>
</dbReference>
<dbReference type="RefSeq" id="WP_191776442.1">
    <property type="nucleotide sequence ID" value="NZ_JACYFU010000003.1"/>
</dbReference>
<dbReference type="InterPro" id="IPR016181">
    <property type="entry name" value="Acyl_CoA_acyltransferase"/>
</dbReference>
<dbReference type="AlphaFoldDB" id="A0A927FX22"/>
<dbReference type="PROSITE" id="PS51186">
    <property type="entry name" value="GNAT"/>
    <property type="match status" value="1"/>
</dbReference>
<protein>
    <submittedName>
        <fullName evidence="2">GNAT family N-acetyltransferase</fullName>
    </submittedName>
</protein>
<evidence type="ECO:0000313" key="3">
    <source>
        <dbReference type="Proteomes" id="UP000654108"/>
    </source>
</evidence>